<evidence type="ECO:0000313" key="1">
    <source>
        <dbReference type="EMBL" id="GBN21342.1"/>
    </source>
</evidence>
<reference evidence="1 2" key="1">
    <citation type="journal article" date="2019" name="Sci. Rep.">
        <title>Orb-weaving spider Araneus ventricosus genome elucidates the spidroin gene catalogue.</title>
        <authorList>
            <person name="Kono N."/>
            <person name="Nakamura H."/>
            <person name="Ohtoshi R."/>
            <person name="Moran D.A.P."/>
            <person name="Shinohara A."/>
            <person name="Yoshida Y."/>
            <person name="Fujiwara M."/>
            <person name="Mori M."/>
            <person name="Tomita M."/>
            <person name="Arakawa K."/>
        </authorList>
    </citation>
    <scope>NUCLEOTIDE SEQUENCE [LARGE SCALE GENOMIC DNA]</scope>
</reference>
<proteinExistence type="predicted"/>
<dbReference type="Proteomes" id="UP000499080">
    <property type="component" value="Unassembled WGS sequence"/>
</dbReference>
<accession>A0A4Y2M3K9</accession>
<evidence type="ECO:0000313" key="2">
    <source>
        <dbReference type="Proteomes" id="UP000499080"/>
    </source>
</evidence>
<dbReference type="EMBL" id="BGPR01006722">
    <property type="protein sequence ID" value="GBN21342.1"/>
    <property type="molecule type" value="Genomic_DNA"/>
</dbReference>
<name>A0A4Y2M3K9_ARAVE</name>
<gene>
    <name evidence="1" type="ORF">AVEN_63872_1</name>
</gene>
<organism evidence="1 2">
    <name type="scientific">Araneus ventricosus</name>
    <name type="common">Orbweaver spider</name>
    <name type="synonym">Epeira ventricosa</name>
    <dbReference type="NCBI Taxonomy" id="182803"/>
    <lineage>
        <taxon>Eukaryota</taxon>
        <taxon>Metazoa</taxon>
        <taxon>Ecdysozoa</taxon>
        <taxon>Arthropoda</taxon>
        <taxon>Chelicerata</taxon>
        <taxon>Arachnida</taxon>
        <taxon>Araneae</taxon>
        <taxon>Araneomorphae</taxon>
        <taxon>Entelegynae</taxon>
        <taxon>Araneoidea</taxon>
        <taxon>Araneidae</taxon>
        <taxon>Araneus</taxon>
    </lineage>
</organism>
<protein>
    <submittedName>
        <fullName evidence="1">Uncharacterized protein</fullName>
    </submittedName>
</protein>
<dbReference type="AlphaFoldDB" id="A0A4Y2M3K9"/>
<sequence length="85" mass="9168">MELCAVTFTQNGAPPSIAKNVQRSKLSIFGQNIADLNCMLINPDLSTLYLVTSGCEDSGDKRNITTKSVIHNIKICLPCPCLVGK</sequence>
<comment type="caution">
    <text evidence="1">The sequence shown here is derived from an EMBL/GenBank/DDBJ whole genome shotgun (WGS) entry which is preliminary data.</text>
</comment>
<keyword evidence="2" id="KW-1185">Reference proteome</keyword>